<gene>
    <name evidence="1" type="ORF">SAMN05414137_114104</name>
</gene>
<proteinExistence type="predicted"/>
<accession>A0A1H7TN00</accession>
<keyword evidence="2" id="KW-1185">Reference proteome</keyword>
<protein>
    <submittedName>
        <fullName evidence="1">Uncharacterized protein</fullName>
    </submittedName>
</protein>
<dbReference type="Proteomes" id="UP000183015">
    <property type="component" value="Unassembled WGS sequence"/>
</dbReference>
<dbReference type="STRING" id="235985.SAMN05414137_114104"/>
<sequence length="106" mass="11177">MTLSADHMFTAIGLERTVPDGDCNSTLMRGTWEFFVPMPGDSSGHSHVTDASATQGQSFGVIFGSGQSPVCSGLTGEIQRDAAGLDICLVEDGDEACADDEILRHQ</sequence>
<evidence type="ECO:0000313" key="2">
    <source>
        <dbReference type="Proteomes" id="UP000183015"/>
    </source>
</evidence>
<organism evidence="1 2">
    <name type="scientific">Streptacidiphilus jiangxiensis</name>
    <dbReference type="NCBI Taxonomy" id="235985"/>
    <lineage>
        <taxon>Bacteria</taxon>
        <taxon>Bacillati</taxon>
        <taxon>Actinomycetota</taxon>
        <taxon>Actinomycetes</taxon>
        <taxon>Kitasatosporales</taxon>
        <taxon>Streptomycetaceae</taxon>
        <taxon>Streptacidiphilus</taxon>
    </lineage>
</organism>
<reference evidence="2" key="1">
    <citation type="submission" date="2016-10" db="EMBL/GenBank/DDBJ databases">
        <authorList>
            <person name="Varghese N."/>
        </authorList>
    </citation>
    <scope>NUCLEOTIDE SEQUENCE [LARGE SCALE GENOMIC DNA]</scope>
    <source>
        <strain evidence="2">DSM 45096 / BCRC 16803 / CGMCC 4.1857 / CIP 109030 / JCM 12277 / KCTC 19219 / NBRC 100920 / 33214</strain>
    </source>
</reference>
<dbReference type="AlphaFoldDB" id="A0A1H7TN00"/>
<name>A0A1H7TN00_STRJI</name>
<evidence type="ECO:0000313" key="1">
    <source>
        <dbReference type="EMBL" id="SEL86252.1"/>
    </source>
</evidence>
<dbReference type="EMBL" id="FOAZ01000014">
    <property type="protein sequence ID" value="SEL86252.1"/>
    <property type="molecule type" value="Genomic_DNA"/>
</dbReference>